<evidence type="ECO:0000313" key="3">
    <source>
        <dbReference type="EMBL" id="MYL64537.1"/>
    </source>
</evidence>
<sequence>MTKENEKFIQEMRVYLITKGVDEEDIDSFLMEAEDHLTEGEKEGKTAADIFGKSPKAYAKELIASMEQSAKDNRKLIARLIAGVFGIFLVSQFIDGNTAFSLIELIGYPASTVIWLIALIGALRLSSFHNGVKSFLIVYGITMIPMLFTVGVTILHMEYGTDILFLSQPVVFTIGGIIILGLIANFTSLIGILSSLVLMAILFGSQLLIRLLQLEGFGWEIGAYAVSVIGLLLMMNFQKQVPKPSMKG</sequence>
<dbReference type="Pfam" id="PF06570">
    <property type="entry name" value="DUF1129"/>
    <property type="match status" value="1"/>
</dbReference>
<organism evidence="3 4">
    <name type="scientific">Guptibacillus hwajinpoensis</name>
    <dbReference type="NCBI Taxonomy" id="208199"/>
    <lineage>
        <taxon>Bacteria</taxon>
        <taxon>Bacillati</taxon>
        <taxon>Bacillota</taxon>
        <taxon>Bacilli</taxon>
        <taxon>Bacillales</taxon>
        <taxon>Guptibacillaceae</taxon>
        <taxon>Guptibacillus</taxon>
    </lineage>
</organism>
<evidence type="ECO:0000259" key="2">
    <source>
        <dbReference type="Pfam" id="PF08006"/>
    </source>
</evidence>
<dbReference type="EMBL" id="WMEY01000004">
    <property type="protein sequence ID" value="MYL64537.1"/>
    <property type="molecule type" value="Genomic_DNA"/>
</dbReference>
<protein>
    <submittedName>
        <fullName evidence="3">DUF1129 family protein</fullName>
    </submittedName>
</protein>
<dbReference type="InterPro" id="IPR009214">
    <property type="entry name" value="DUF1129"/>
</dbReference>
<gene>
    <name evidence="3" type="ORF">GLW07_14355</name>
</gene>
<keyword evidence="1" id="KW-1133">Transmembrane helix</keyword>
<feature type="transmembrane region" description="Helical" evidence="1">
    <location>
        <begin position="135"/>
        <end position="157"/>
    </location>
</feature>
<dbReference type="RefSeq" id="WP_160919979.1">
    <property type="nucleotide sequence ID" value="NZ_WMEY01000004.1"/>
</dbReference>
<comment type="caution">
    <text evidence="3">The sequence shown here is derived from an EMBL/GenBank/DDBJ whole genome shotgun (WGS) entry which is preliminary data.</text>
</comment>
<dbReference type="SUPFAM" id="SSF103473">
    <property type="entry name" value="MFS general substrate transporter"/>
    <property type="match status" value="1"/>
</dbReference>
<feature type="transmembrane region" description="Helical" evidence="1">
    <location>
        <begin position="76"/>
        <end position="94"/>
    </location>
</feature>
<dbReference type="InterPro" id="IPR036259">
    <property type="entry name" value="MFS_trans_sf"/>
</dbReference>
<accession>A0A845F1F6</accession>
<feature type="transmembrane region" description="Helical" evidence="1">
    <location>
        <begin position="106"/>
        <end position="123"/>
    </location>
</feature>
<dbReference type="AlphaFoldDB" id="A0A845F1F6"/>
<proteinExistence type="predicted"/>
<feature type="domain" description="HAAS transmembrane region" evidence="2">
    <location>
        <begin position="95"/>
        <end position="192"/>
    </location>
</feature>
<reference evidence="3 4" key="1">
    <citation type="submission" date="2019-11" db="EMBL/GenBank/DDBJ databases">
        <title>Genome sequences of 17 halophilic strains isolated from different environments.</title>
        <authorList>
            <person name="Furrow R.E."/>
        </authorList>
    </citation>
    <scope>NUCLEOTIDE SEQUENCE [LARGE SCALE GENOMIC DNA]</scope>
    <source>
        <strain evidence="3 4">22506_14_FS</strain>
    </source>
</reference>
<dbReference type="Proteomes" id="UP000447833">
    <property type="component" value="Unassembled WGS sequence"/>
</dbReference>
<dbReference type="SUPFAM" id="SSF158560">
    <property type="entry name" value="BH3980-like"/>
    <property type="match status" value="1"/>
</dbReference>
<evidence type="ECO:0000256" key="1">
    <source>
        <dbReference type="SAM" id="Phobius"/>
    </source>
</evidence>
<feature type="transmembrane region" description="Helical" evidence="1">
    <location>
        <begin position="163"/>
        <end position="183"/>
    </location>
</feature>
<dbReference type="PANTHER" id="PTHR41307:SF1">
    <property type="entry name" value="MEMBRANE PROTEIN"/>
    <property type="match status" value="1"/>
</dbReference>
<name>A0A845F1F6_9BACL</name>
<feature type="transmembrane region" description="Helical" evidence="1">
    <location>
        <begin position="221"/>
        <end position="237"/>
    </location>
</feature>
<evidence type="ECO:0000313" key="4">
    <source>
        <dbReference type="Proteomes" id="UP000447833"/>
    </source>
</evidence>
<dbReference type="Gene3D" id="1.10.1900.10">
    <property type="entry name" value="c-terminal domain of poly(a) binding protein"/>
    <property type="match status" value="1"/>
</dbReference>
<dbReference type="PANTHER" id="PTHR41307">
    <property type="entry name" value="MEMBRANE PROTEIN-RELATED"/>
    <property type="match status" value="1"/>
</dbReference>
<dbReference type="Pfam" id="PF08006">
    <property type="entry name" value="HAAS_TM"/>
    <property type="match status" value="1"/>
</dbReference>
<dbReference type="InterPro" id="IPR012963">
    <property type="entry name" value="HAAS_TM"/>
</dbReference>
<keyword evidence="1" id="KW-0812">Transmembrane</keyword>
<keyword evidence="1" id="KW-0472">Membrane</keyword>